<keyword evidence="3" id="KW-1185">Reference proteome</keyword>
<reference evidence="3" key="1">
    <citation type="submission" date="2019-06" db="EMBL/GenBank/DDBJ databases">
        <title>Alistipes onderdonkii subsp. vulgaris subsp. nov., Alistipes dispar sp. nov. and Alistipes communis sp. nov., isolated from human faeces, and creation of Alistipes onderdonkii subsp. onderdonkii subsp. nov.</title>
        <authorList>
            <person name="Sakamoto M."/>
            <person name="Ikeyama N."/>
            <person name="Ogata Y."/>
            <person name="Suda W."/>
            <person name="Iino T."/>
            <person name="Hattori M."/>
            <person name="Ohkuma M."/>
        </authorList>
    </citation>
    <scope>NUCLEOTIDE SEQUENCE [LARGE SCALE GENOMIC DNA]</scope>
    <source>
        <strain evidence="3">5CBH24</strain>
    </source>
</reference>
<feature type="compositionally biased region" description="Basic and acidic residues" evidence="1">
    <location>
        <begin position="84"/>
        <end position="99"/>
    </location>
</feature>
<gene>
    <name evidence="2" type="ORF">A5CBH24_01400</name>
</gene>
<evidence type="ECO:0000256" key="1">
    <source>
        <dbReference type="SAM" id="MobiDB-lite"/>
    </source>
</evidence>
<name>A0A4Y1WPV7_9BACT</name>
<dbReference type="EMBL" id="AP019735">
    <property type="protein sequence ID" value="BBL02827.1"/>
    <property type="molecule type" value="Genomic_DNA"/>
</dbReference>
<proteinExistence type="predicted"/>
<evidence type="ECO:0000313" key="3">
    <source>
        <dbReference type="Proteomes" id="UP000318946"/>
    </source>
</evidence>
<sequence length="495" mass="57511">MWERMSSRNIRIGIALLGCLFISIYGIYAQSFEEYKRQALSDFDRYKKQQQRDFKEYRDRVNAEFAAYMRRAWPQFDAQPAEPVPDRPEPPRPAVKDPKAGPSNDPIPFDNVIPSPDPVRPPQPVVPLPVPERPVQPSFAFEFYGTPCTVSLDAGHHFTLRNIDENEVADAWTRLSSDAYLTIVAECLAWRDRLRLCDWGYMRLVECMATAFFSDSERNEARLLQMYILTQSGYKVRIARTDDRLVLLLPSEDDIYEMPFLTVDGHRYYVADPTVRQQSFHVFDREFPKERFFSLQITTEPLLAIRPSEPRRFASERYPDVSAIVKTNRNLIDFYDEYPRIGWDLYSRCSLSAWAKEQLYPVLRRCIAGKSKSEAANMLIDFVQTAFEYKTDEEQFGYERPLFADETLYYPYSDCEDRAILYSILVRDLLGLDVVLLHYPNHLATAVSFGEEIAGDYLMLDDRKYLVCDPTYIGAHIGNAMPQFKQTAAKVIRIH</sequence>
<dbReference type="KEGG" id="acou:A5CBH24_01400"/>
<organism evidence="2 3">
    <name type="scientific">Alistipes communis</name>
    <dbReference type="NCBI Taxonomy" id="2585118"/>
    <lineage>
        <taxon>Bacteria</taxon>
        <taxon>Pseudomonadati</taxon>
        <taxon>Bacteroidota</taxon>
        <taxon>Bacteroidia</taxon>
        <taxon>Bacteroidales</taxon>
        <taxon>Rikenellaceae</taxon>
        <taxon>Alistipes</taxon>
    </lineage>
</organism>
<evidence type="ECO:0008006" key="4">
    <source>
        <dbReference type="Google" id="ProtNLM"/>
    </source>
</evidence>
<dbReference type="AlphaFoldDB" id="A0A4Y1WPV7"/>
<feature type="region of interest" description="Disordered" evidence="1">
    <location>
        <begin position="78"/>
        <end position="122"/>
    </location>
</feature>
<accession>A0A4Y1WPV7</accession>
<evidence type="ECO:0000313" key="2">
    <source>
        <dbReference type="EMBL" id="BBL02827.1"/>
    </source>
</evidence>
<dbReference type="Proteomes" id="UP000318946">
    <property type="component" value="Chromosome"/>
</dbReference>
<protein>
    <recommendedName>
        <fullName evidence="4">Transglutaminase-like domain-containing protein</fullName>
    </recommendedName>
</protein>
<dbReference type="Gene3D" id="3.10.620.30">
    <property type="match status" value="1"/>
</dbReference>